<protein>
    <submittedName>
        <fullName evidence="3">PH domain-containing protein</fullName>
    </submittedName>
</protein>
<feature type="transmembrane region" description="Helical" evidence="1">
    <location>
        <begin position="327"/>
        <end position="350"/>
    </location>
</feature>
<keyword evidence="1" id="KW-0812">Transmembrane</keyword>
<reference evidence="4" key="1">
    <citation type="journal article" date="2019" name="Int. J. Syst. Evol. Microbiol.">
        <title>The Global Catalogue of Microorganisms (GCM) 10K type strain sequencing project: providing services to taxonomists for standard genome sequencing and annotation.</title>
        <authorList>
            <consortium name="The Broad Institute Genomics Platform"/>
            <consortium name="The Broad Institute Genome Sequencing Center for Infectious Disease"/>
            <person name="Wu L."/>
            <person name="Ma J."/>
        </authorList>
    </citation>
    <scope>NUCLEOTIDE SEQUENCE [LARGE SCALE GENOMIC DNA]</scope>
    <source>
        <strain evidence="4">JCM 16578</strain>
    </source>
</reference>
<feature type="transmembrane region" description="Helical" evidence="1">
    <location>
        <begin position="43"/>
        <end position="64"/>
    </location>
</feature>
<keyword evidence="4" id="KW-1185">Reference proteome</keyword>
<proteinExistence type="predicted"/>
<dbReference type="RefSeq" id="WP_345554507.1">
    <property type="nucleotide sequence ID" value="NZ_BAAAZA010000066.1"/>
</dbReference>
<organism evidence="3 4">
    <name type="scientific">Streptomyces lannensis</name>
    <dbReference type="NCBI Taxonomy" id="766498"/>
    <lineage>
        <taxon>Bacteria</taxon>
        <taxon>Bacillati</taxon>
        <taxon>Actinomycetota</taxon>
        <taxon>Actinomycetes</taxon>
        <taxon>Kitasatosporales</taxon>
        <taxon>Streptomycetaceae</taxon>
        <taxon>Streptomyces</taxon>
    </lineage>
</organism>
<keyword evidence="1" id="KW-1133">Transmembrane helix</keyword>
<dbReference type="InterPro" id="IPR019692">
    <property type="entry name" value="CFP-6_PH"/>
</dbReference>
<evidence type="ECO:0000259" key="2">
    <source>
        <dbReference type="Pfam" id="PF10756"/>
    </source>
</evidence>
<evidence type="ECO:0000313" key="3">
    <source>
        <dbReference type="EMBL" id="GAA3906764.1"/>
    </source>
</evidence>
<feature type="transmembrane region" description="Helical" evidence="1">
    <location>
        <begin position="295"/>
        <end position="315"/>
    </location>
</feature>
<accession>A0ABP7LQQ8</accession>
<name>A0ABP7LQQ8_9ACTN</name>
<gene>
    <name evidence="3" type="ORF">GCM10022207_90220</name>
</gene>
<feature type="transmembrane region" description="Helical" evidence="1">
    <location>
        <begin position="362"/>
        <end position="381"/>
    </location>
</feature>
<feature type="domain" description="Low molecular weight protein antigen 6 PH" evidence="2">
    <location>
        <begin position="66"/>
        <end position="146"/>
    </location>
</feature>
<comment type="caution">
    <text evidence="3">The sequence shown here is derived from an EMBL/GenBank/DDBJ whole genome shotgun (WGS) entry which is preliminary data.</text>
</comment>
<dbReference type="Pfam" id="PF10756">
    <property type="entry name" value="bPH_6"/>
    <property type="match status" value="1"/>
</dbReference>
<evidence type="ECO:0000313" key="4">
    <source>
        <dbReference type="Proteomes" id="UP001501563"/>
    </source>
</evidence>
<evidence type="ECO:0000256" key="1">
    <source>
        <dbReference type="SAM" id="Phobius"/>
    </source>
</evidence>
<sequence length="516" mass="55008">MTDVLEVACRSPRRSTLRLFVGLGALGVCMTAGSIALGGALLVVGATIGLALIVAGTVSLQYVFAQVRADVHGVHVRTLLRRSSVPWSDVTGLYIFEKPARNAHIQRRVGLSRRGGHKRLLPLPVAWSYNDPDFDATVDSLRELHRRHSGAEPGRLPVVTHRTAGCGRIGSLVLGAALLAGAGVAAYFVPIAAADEQAWKAAAPCTVQTSVRKNGDCLSTVPAVVARTEPHQPKQSSWLYFTGSRPLHRLEVSEEAAEEFEAGDRVELTVWHHQVMEVAGAGHIWREHITGGGEVAVVAAVLALAAGYPGAQVLLRLRGRRLPDDEVLPSALPFAGALVGTALWLLPLCYLHPTTLLEPPAALPWSAGGTLFSLGLFALAWRATRVRTPGVTEATDGAVHPDGEVFLAARFLEHTDYNPHGFGTHVLLGDGPPAVTPHAGPGRFAAKRIPAQRITVKNVRRARGADGDTVPSNWHIAELEDEGRSVRLAAAPDDLTRILRELDAAKTPLDTANPEG</sequence>
<keyword evidence="1" id="KW-0472">Membrane</keyword>
<dbReference type="Proteomes" id="UP001501563">
    <property type="component" value="Unassembled WGS sequence"/>
</dbReference>
<feature type="transmembrane region" description="Helical" evidence="1">
    <location>
        <begin position="19"/>
        <end position="37"/>
    </location>
</feature>
<dbReference type="EMBL" id="BAAAZA010000066">
    <property type="protein sequence ID" value="GAA3906764.1"/>
    <property type="molecule type" value="Genomic_DNA"/>
</dbReference>
<feature type="transmembrane region" description="Helical" evidence="1">
    <location>
        <begin position="169"/>
        <end position="189"/>
    </location>
</feature>